<accession>A0A084W2V6</accession>
<protein>
    <submittedName>
        <fullName evidence="1 2">Uncharacterized protein</fullName>
    </submittedName>
</protein>
<dbReference type="Proteomes" id="UP000030765">
    <property type="component" value="Unassembled WGS sequence"/>
</dbReference>
<reference evidence="1 3" key="1">
    <citation type="journal article" date="2014" name="BMC Genomics">
        <title>Genome sequence of Anopheles sinensis provides insight into genetics basis of mosquito competence for malaria parasites.</title>
        <authorList>
            <person name="Zhou D."/>
            <person name="Zhang D."/>
            <person name="Ding G."/>
            <person name="Shi L."/>
            <person name="Hou Q."/>
            <person name="Ye Y."/>
            <person name="Xu Y."/>
            <person name="Zhou H."/>
            <person name="Xiong C."/>
            <person name="Li S."/>
            <person name="Yu J."/>
            <person name="Hong S."/>
            <person name="Yu X."/>
            <person name="Zou P."/>
            <person name="Chen C."/>
            <person name="Chang X."/>
            <person name="Wang W."/>
            <person name="Lv Y."/>
            <person name="Sun Y."/>
            <person name="Ma L."/>
            <person name="Shen B."/>
            <person name="Zhu C."/>
        </authorList>
    </citation>
    <scope>NUCLEOTIDE SEQUENCE [LARGE SCALE GENOMIC DNA]</scope>
</reference>
<evidence type="ECO:0000313" key="1">
    <source>
        <dbReference type="EMBL" id="KFB44550.1"/>
    </source>
</evidence>
<evidence type="ECO:0000313" key="2">
    <source>
        <dbReference type="EnsemblMetazoa" id="ASIC012429-PA"/>
    </source>
</evidence>
<dbReference type="EMBL" id="ATLV01019704">
    <property type="status" value="NOT_ANNOTATED_CDS"/>
    <property type="molecule type" value="Genomic_DNA"/>
</dbReference>
<dbReference type="EnsemblMetazoa" id="ASIC012429-RA">
    <property type="protein sequence ID" value="ASIC012429-PA"/>
    <property type="gene ID" value="ASIC012429"/>
</dbReference>
<reference evidence="2" key="2">
    <citation type="submission" date="2020-05" db="UniProtKB">
        <authorList>
            <consortium name="EnsemblMetazoa"/>
        </authorList>
    </citation>
    <scope>IDENTIFICATION</scope>
</reference>
<gene>
    <name evidence="1" type="ORF">ZHAS_00012429</name>
</gene>
<evidence type="ECO:0000313" key="3">
    <source>
        <dbReference type="Proteomes" id="UP000030765"/>
    </source>
</evidence>
<dbReference type="EMBL" id="KE525278">
    <property type="protein sequence ID" value="KFB44550.1"/>
    <property type="molecule type" value="Genomic_DNA"/>
</dbReference>
<organism evidence="1">
    <name type="scientific">Anopheles sinensis</name>
    <name type="common">Mosquito</name>
    <dbReference type="NCBI Taxonomy" id="74873"/>
    <lineage>
        <taxon>Eukaryota</taxon>
        <taxon>Metazoa</taxon>
        <taxon>Ecdysozoa</taxon>
        <taxon>Arthropoda</taxon>
        <taxon>Hexapoda</taxon>
        <taxon>Insecta</taxon>
        <taxon>Pterygota</taxon>
        <taxon>Neoptera</taxon>
        <taxon>Endopterygota</taxon>
        <taxon>Diptera</taxon>
        <taxon>Nematocera</taxon>
        <taxon>Culicoidea</taxon>
        <taxon>Culicidae</taxon>
        <taxon>Anophelinae</taxon>
        <taxon>Anopheles</taxon>
    </lineage>
</organism>
<name>A0A084W2V6_ANOSI</name>
<dbReference type="AlphaFoldDB" id="A0A084W2V6"/>
<keyword evidence="3" id="KW-1185">Reference proteome</keyword>
<proteinExistence type="predicted"/>
<dbReference type="VEuPathDB" id="VectorBase:ASIC012429"/>
<sequence>MKVSGFAFGPRRCGARPHGNQLITTDGHDLLNTIVIVIAIQPANTGESSKSLSTNPHLRRVAPGGRVLAQCCPPTTG</sequence>